<name>A0ABU0W7X9_9GAMM</name>
<feature type="transmembrane region" description="Helical" evidence="5">
    <location>
        <begin position="20"/>
        <end position="41"/>
    </location>
</feature>
<dbReference type="PANTHER" id="PTHR37422:SF13">
    <property type="entry name" value="LIPOPOLYSACCHARIDE BIOSYNTHESIS PROTEIN PA4999-RELATED"/>
    <property type="match status" value="1"/>
</dbReference>
<evidence type="ECO:0000256" key="2">
    <source>
        <dbReference type="ARBA" id="ARBA00022692"/>
    </source>
</evidence>
<evidence type="ECO:0000313" key="7">
    <source>
        <dbReference type="EMBL" id="MDQ2070114.1"/>
    </source>
</evidence>
<dbReference type="RefSeq" id="WP_306728614.1">
    <property type="nucleotide sequence ID" value="NZ_JAVDDT010000006.1"/>
</dbReference>
<comment type="caution">
    <text evidence="7">The sequence shown here is derived from an EMBL/GenBank/DDBJ whole genome shotgun (WGS) entry which is preliminary data.</text>
</comment>
<feature type="domain" description="O-antigen ligase-related" evidence="6">
    <location>
        <begin position="429"/>
        <end position="501"/>
    </location>
</feature>
<proteinExistence type="predicted"/>
<gene>
    <name evidence="7" type="ORF">RBH19_09515</name>
</gene>
<dbReference type="InterPro" id="IPR051533">
    <property type="entry name" value="WaaL-like"/>
</dbReference>
<feature type="transmembrane region" description="Helical" evidence="5">
    <location>
        <begin position="192"/>
        <end position="209"/>
    </location>
</feature>
<evidence type="ECO:0000256" key="5">
    <source>
        <dbReference type="SAM" id="Phobius"/>
    </source>
</evidence>
<organism evidence="7 8">
    <name type="scientific">Natronospira bacteriovora</name>
    <dbReference type="NCBI Taxonomy" id="3069753"/>
    <lineage>
        <taxon>Bacteria</taxon>
        <taxon>Pseudomonadati</taxon>
        <taxon>Pseudomonadota</taxon>
        <taxon>Gammaproteobacteria</taxon>
        <taxon>Natronospirales</taxon>
        <taxon>Natronospiraceae</taxon>
        <taxon>Natronospira</taxon>
    </lineage>
</organism>
<feature type="transmembrane region" description="Helical" evidence="5">
    <location>
        <begin position="130"/>
        <end position="147"/>
    </location>
</feature>
<dbReference type="GO" id="GO:0016874">
    <property type="term" value="F:ligase activity"/>
    <property type="evidence" value="ECO:0007669"/>
    <property type="project" value="UniProtKB-KW"/>
</dbReference>
<sequence>MVDGGLAGLIREWRDWWGGLGAWPRVVAVTLLLAPLCLLLWREARYLTLLVLALPGLWYGFRIGFLAFPDRAGRRVLWLVWLFLAVGLLSWAANGFVEGGVDRFARHNRLLIFLPLLITLLWLRPPRHWLWAVLGLAGLGFGLAAGLEVLQADQGFAHRVGGDANELVFGLLCTLLAAALAVAAWQHRGQPLLALWLLAGMLAAALGLVLSGMRIGLPALALALPVAALVLWRRGDGRAALLFLVLPLLFLPLLVLVVGQGMQARFATGLDQARDYFSVEGRMPPRVEAVAGCQDDPRLLQASLSAFYTLQRGLETVEVLPGAADAPCGEGARFRLRAGESHARFYLPRQLPIDVGRADGLVMARGEGARLRLRDGEWQTVDASLARLSLASDRIHRSRIEIDIAPGGWLEWVPEARWPGEYRYPHVFGSMSQRLEMWRIALAAFAERPLLGHGTGSFNEIARVRIEAGAAPHVMAHYDHAHSEYLEALATRGVPGVLMLIALLAALMHASLRSGPQALPFLASWTALAVIFVTEASLSSNLPTVSIAFLMALALYFGQGSPPAVDWSRNRLRPARRRVQGGKGASHD</sequence>
<feature type="transmembrane region" description="Helical" evidence="5">
    <location>
        <begin position="47"/>
        <end position="69"/>
    </location>
</feature>
<accession>A0ABU0W7X9</accession>
<keyword evidence="8" id="KW-1185">Reference proteome</keyword>
<dbReference type="PANTHER" id="PTHR37422">
    <property type="entry name" value="TEICHURONIC ACID BIOSYNTHESIS PROTEIN TUAE"/>
    <property type="match status" value="1"/>
</dbReference>
<feature type="transmembrane region" description="Helical" evidence="5">
    <location>
        <begin position="76"/>
        <end position="93"/>
    </location>
</feature>
<dbReference type="Proteomes" id="UP001239019">
    <property type="component" value="Unassembled WGS sequence"/>
</dbReference>
<feature type="transmembrane region" description="Helical" evidence="5">
    <location>
        <begin position="215"/>
        <end position="232"/>
    </location>
</feature>
<dbReference type="EMBL" id="JAVDDT010000006">
    <property type="protein sequence ID" value="MDQ2070114.1"/>
    <property type="molecule type" value="Genomic_DNA"/>
</dbReference>
<evidence type="ECO:0000313" key="8">
    <source>
        <dbReference type="Proteomes" id="UP001239019"/>
    </source>
</evidence>
<evidence type="ECO:0000256" key="4">
    <source>
        <dbReference type="ARBA" id="ARBA00023136"/>
    </source>
</evidence>
<feature type="transmembrane region" description="Helical" evidence="5">
    <location>
        <begin position="167"/>
        <end position="185"/>
    </location>
</feature>
<dbReference type="Pfam" id="PF04932">
    <property type="entry name" value="Wzy_C"/>
    <property type="match status" value="1"/>
</dbReference>
<keyword evidence="2 5" id="KW-0812">Transmembrane</keyword>
<reference evidence="7 8" key="1">
    <citation type="submission" date="2023-08" db="EMBL/GenBank/DDBJ databases">
        <title>Whole-genome sequencing of halo(alkali)philic microorganisms from hypersaline lakes.</title>
        <authorList>
            <person name="Sorokin D.Y."/>
            <person name="Abbas B."/>
            <person name="Merkel A.Y."/>
        </authorList>
    </citation>
    <scope>NUCLEOTIDE SEQUENCE [LARGE SCALE GENOMIC DNA]</scope>
    <source>
        <strain evidence="7 8">AB-CW4</strain>
    </source>
</reference>
<evidence type="ECO:0000256" key="3">
    <source>
        <dbReference type="ARBA" id="ARBA00022989"/>
    </source>
</evidence>
<feature type="transmembrane region" description="Helical" evidence="5">
    <location>
        <begin position="239"/>
        <end position="259"/>
    </location>
</feature>
<dbReference type="InterPro" id="IPR007016">
    <property type="entry name" value="O-antigen_ligase-rel_domated"/>
</dbReference>
<keyword evidence="3 5" id="KW-1133">Transmembrane helix</keyword>
<keyword evidence="7" id="KW-0436">Ligase</keyword>
<keyword evidence="4 5" id="KW-0472">Membrane</keyword>
<protein>
    <submittedName>
        <fullName evidence="7">O-antigen ligase family protein</fullName>
    </submittedName>
</protein>
<comment type="subcellular location">
    <subcellularLocation>
        <location evidence="1">Membrane</location>
        <topology evidence="1">Multi-pass membrane protein</topology>
    </subcellularLocation>
</comment>
<evidence type="ECO:0000259" key="6">
    <source>
        <dbReference type="Pfam" id="PF04932"/>
    </source>
</evidence>
<evidence type="ECO:0000256" key="1">
    <source>
        <dbReference type="ARBA" id="ARBA00004141"/>
    </source>
</evidence>